<evidence type="ECO:0000313" key="7">
    <source>
        <dbReference type="Proteomes" id="UP000290932"/>
    </source>
</evidence>
<dbReference type="SUPFAM" id="SSF55120">
    <property type="entry name" value="Pseudouridine synthase"/>
    <property type="match status" value="1"/>
</dbReference>
<dbReference type="Gene3D" id="3.30.70.3160">
    <property type="match status" value="1"/>
</dbReference>
<gene>
    <name evidence="4" type="primary">truD</name>
    <name evidence="6" type="ORF">ABH15_12470</name>
</gene>
<dbReference type="GO" id="GO:0003723">
    <property type="term" value="F:RNA binding"/>
    <property type="evidence" value="ECO:0007669"/>
    <property type="project" value="InterPro"/>
</dbReference>
<dbReference type="EC" id="5.4.99.27" evidence="4"/>
<evidence type="ECO:0000259" key="5">
    <source>
        <dbReference type="PROSITE" id="PS50984"/>
    </source>
</evidence>
<name>A0A498H0H4_9EURY</name>
<comment type="function">
    <text evidence="4">Could be responsible for synthesis of pseudouridine from uracil-13 in transfer RNAs.</text>
</comment>
<comment type="catalytic activity">
    <reaction evidence="4">
        <text>uridine(13) in tRNA = pseudouridine(13) in tRNA</text>
        <dbReference type="Rhea" id="RHEA:42540"/>
        <dbReference type="Rhea" id="RHEA-COMP:10105"/>
        <dbReference type="Rhea" id="RHEA-COMP:10106"/>
        <dbReference type="ChEBI" id="CHEBI:65314"/>
        <dbReference type="ChEBI" id="CHEBI:65315"/>
        <dbReference type="EC" id="5.4.99.27"/>
    </reaction>
</comment>
<dbReference type="PANTHER" id="PTHR13326">
    <property type="entry name" value="TRNA PSEUDOURIDINE SYNTHASE D"/>
    <property type="match status" value="1"/>
</dbReference>
<accession>A0A498H0H4</accession>
<protein>
    <recommendedName>
        <fullName evidence="4">Probable tRNA pseudouridine synthase D</fullName>
        <ecNumber evidence="4">5.4.99.27</ecNumber>
    </recommendedName>
    <alternativeName>
        <fullName evidence="4">tRNA pseudouridine(13) synthase</fullName>
    </alternativeName>
    <alternativeName>
        <fullName evidence="4">tRNA pseudouridylate synthase D</fullName>
    </alternativeName>
    <alternativeName>
        <fullName evidence="4">tRNA-uridine isomerase D</fullName>
    </alternativeName>
</protein>
<dbReference type="NCBIfam" id="TIGR00094">
    <property type="entry name" value="tRNA_TruD_broad"/>
    <property type="match status" value="1"/>
</dbReference>
<dbReference type="InterPro" id="IPR042214">
    <property type="entry name" value="TruD_catalytic"/>
</dbReference>
<keyword evidence="3 4" id="KW-0413">Isomerase</keyword>
<dbReference type="OrthoDB" id="1798at2157"/>
<proteinExistence type="inferred from homology"/>
<keyword evidence="7" id="KW-1185">Reference proteome</keyword>
<evidence type="ECO:0000256" key="4">
    <source>
        <dbReference type="HAMAP-Rule" id="MF_01082"/>
    </source>
</evidence>
<dbReference type="HAMAP" id="MF_01082">
    <property type="entry name" value="TruD"/>
    <property type="match status" value="1"/>
</dbReference>
<dbReference type="InterPro" id="IPR020119">
    <property type="entry name" value="PsdUridine_synth_TruD_CS"/>
</dbReference>
<dbReference type="RefSeq" id="WP_128694732.1">
    <property type="nucleotide sequence ID" value="NZ_LHQS01000003.1"/>
</dbReference>
<dbReference type="EMBL" id="LHQS01000003">
    <property type="protein sequence ID" value="RXE55520.1"/>
    <property type="molecule type" value="Genomic_DNA"/>
</dbReference>
<dbReference type="PANTHER" id="PTHR13326:SF21">
    <property type="entry name" value="PSEUDOURIDYLATE SYNTHASE PUS7L"/>
    <property type="match status" value="1"/>
</dbReference>
<dbReference type="Gene3D" id="3.30.2350.20">
    <property type="entry name" value="TruD, catalytic domain"/>
    <property type="match status" value="1"/>
</dbReference>
<dbReference type="PROSITE" id="PS50984">
    <property type="entry name" value="TRUD"/>
    <property type="match status" value="1"/>
</dbReference>
<organism evidence="6 7">
    <name type="scientific">Methanoculleus taiwanensis</name>
    <dbReference type="NCBI Taxonomy" id="1550565"/>
    <lineage>
        <taxon>Archaea</taxon>
        <taxon>Methanobacteriati</taxon>
        <taxon>Methanobacteriota</taxon>
        <taxon>Stenosarchaea group</taxon>
        <taxon>Methanomicrobia</taxon>
        <taxon>Methanomicrobiales</taxon>
        <taxon>Methanomicrobiaceae</taxon>
        <taxon>Methanoculleus</taxon>
    </lineage>
</organism>
<keyword evidence="2 4" id="KW-0819">tRNA processing</keyword>
<dbReference type="InterPro" id="IPR001656">
    <property type="entry name" value="PsdUridine_synth_TruD"/>
</dbReference>
<feature type="active site" description="Nucleophile" evidence="4">
    <location>
        <position position="87"/>
    </location>
</feature>
<dbReference type="PIRSF" id="PIRSF037016">
    <property type="entry name" value="Pseudouridin_synth_euk_prd"/>
    <property type="match status" value="1"/>
</dbReference>
<dbReference type="GO" id="GO:0031119">
    <property type="term" value="P:tRNA pseudouridine synthesis"/>
    <property type="evidence" value="ECO:0007669"/>
    <property type="project" value="UniProtKB-UniRule"/>
</dbReference>
<dbReference type="PROSITE" id="PS01268">
    <property type="entry name" value="UPF0024"/>
    <property type="match status" value="1"/>
</dbReference>
<comment type="similarity">
    <text evidence="1 4">Belongs to the pseudouridine synthase TruD family.</text>
</comment>
<sequence>MMQSPFPLELELGMRYYSSNTPGIGGQLRTEPEDFLVEEVPLPYGDEGSHLLVRLTKRNWELQRAVKEIAKRLGVSHRRIGWAGTKDKNAVTSQIISIYGVTPEAVEAVHLSEIELAVVGRAKESLALGALEGNRFEIVIRECDQDELAERVQAVSSTVAEGIPNYFGLQRFGVTRPVTHLVGEQILQEDYEGAVMTYVGNAYPYESENARQARSRFTETRDVREALAAYPVQMTYERAMLHHLAVHPGDYQGALQVLPPKLLSMMVSAFQSFLFNSVLSRRLDEGFTLHEPIPGDRLLFPNGREDTVTERNRSTAAQHVRRGRCRIALFIPGSEPAALHGRMDEMMQEILKEREIDAARFERAAGFVRTRYAGALRAIALSADVIAEVQDASTRLRFTLPPGHYATTVCREYMKADPYRMI</sequence>
<dbReference type="Proteomes" id="UP000290932">
    <property type="component" value="Unassembled WGS sequence"/>
</dbReference>
<dbReference type="InterPro" id="IPR020103">
    <property type="entry name" value="PsdUridine_synth_cat_dom_sf"/>
</dbReference>
<dbReference type="AlphaFoldDB" id="A0A498H0H4"/>
<dbReference type="Pfam" id="PF01142">
    <property type="entry name" value="TruD"/>
    <property type="match status" value="1"/>
</dbReference>
<dbReference type="GO" id="GO:0160150">
    <property type="term" value="F:tRNA pseudouridine(13) synthase activity"/>
    <property type="evidence" value="ECO:0007669"/>
    <property type="project" value="UniProtKB-EC"/>
</dbReference>
<dbReference type="InterPro" id="IPR011760">
    <property type="entry name" value="PsdUridine_synth_TruD_insert"/>
</dbReference>
<evidence type="ECO:0000256" key="2">
    <source>
        <dbReference type="ARBA" id="ARBA00022694"/>
    </source>
</evidence>
<evidence type="ECO:0000256" key="3">
    <source>
        <dbReference type="ARBA" id="ARBA00023235"/>
    </source>
</evidence>
<comment type="caution">
    <text evidence="6">The sequence shown here is derived from an EMBL/GenBank/DDBJ whole genome shotgun (WGS) entry which is preliminary data.</text>
</comment>
<reference evidence="6 7" key="1">
    <citation type="journal article" date="2015" name="Int. J. Syst. Evol. Microbiol.">
        <title>Methanoculleus taiwanensis sp. nov., a methanogen isolated from deep marine sediment at the deformation front area near Taiwan.</title>
        <authorList>
            <person name="Weng C.Y."/>
            <person name="Chen S.C."/>
            <person name="Lai M.C."/>
            <person name="Wu S.Y."/>
            <person name="Lin S."/>
            <person name="Yang T.F."/>
            <person name="Chen P.C."/>
        </authorList>
    </citation>
    <scope>NUCLEOTIDE SEQUENCE [LARGE SCALE GENOMIC DNA]</scope>
    <source>
        <strain evidence="6 7">CYW4</strain>
    </source>
</reference>
<evidence type="ECO:0000256" key="1">
    <source>
        <dbReference type="ARBA" id="ARBA00007953"/>
    </source>
</evidence>
<feature type="domain" description="TRUD" evidence="5">
    <location>
        <begin position="162"/>
        <end position="382"/>
    </location>
</feature>
<dbReference type="FunFam" id="3.30.70.3160:FF:000001">
    <property type="entry name" value="Probable tRNA pseudouridine synthase D"/>
    <property type="match status" value="1"/>
</dbReference>
<dbReference type="Gene3D" id="1.10.1510.30">
    <property type="match status" value="1"/>
</dbReference>
<evidence type="ECO:0000313" key="6">
    <source>
        <dbReference type="EMBL" id="RXE55520.1"/>
    </source>
</evidence>